<dbReference type="OrthoDB" id="9813967at2"/>
<dbReference type="Gene3D" id="2.40.30.170">
    <property type="match status" value="1"/>
</dbReference>
<dbReference type="HOGENOM" id="CLU_018816_1_0_5"/>
<evidence type="ECO:0000313" key="5">
    <source>
        <dbReference type="EMBL" id="AGK56997.1"/>
    </source>
</evidence>
<keyword evidence="2" id="KW-0175">Coiled coil</keyword>
<dbReference type="InterPro" id="IPR058624">
    <property type="entry name" value="MdtA-like_HH"/>
</dbReference>
<dbReference type="NCBIfam" id="TIGR01730">
    <property type="entry name" value="RND_mfp"/>
    <property type="match status" value="1"/>
</dbReference>
<accession>N0B488</accession>
<comment type="similarity">
    <text evidence="1">Belongs to the membrane fusion protein (MFP) (TC 8.A.1) family.</text>
</comment>
<dbReference type="Pfam" id="PF25917">
    <property type="entry name" value="BSH_RND"/>
    <property type="match status" value="1"/>
</dbReference>
<dbReference type="Proteomes" id="UP000005952">
    <property type="component" value="Chromosome"/>
</dbReference>
<evidence type="ECO:0000256" key="2">
    <source>
        <dbReference type="SAM" id="Coils"/>
    </source>
</evidence>
<dbReference type="Gene3D" id="2.40.50.100">
    <property type="match status" value="1"/>
</dbReference>
<evidence type="ECO:0000256" key="1">
    <source>
        <dbReference type="ARBA" id="ARBA00009477"/>
    </source>
</evidence>
<feature type="coiled-coil region" evidence="2">
    <location>
        <begin position="154"/>
        <end position="181"/>
    </location>
</feature>
<name>N0B488_9HYPH</name>
<dbReference type="eggNOG" id="COG0845">
    <property type="taxonomic scope" value="Bacteria"/>
</dbReference>
<dbReference type="EMBL" id="CP005587">
    <property type="protein sequence ID" value="AGK56997.1"/>
    <property type="molecule type" value="Genomic_DNA"/>
</dbReference>
<dbReference type="Pfam" id="PF25876">
    <property type="entry name" value="HH_MFP_RND"/>
    <property type="match status" value="1"/>
</dbReference>
<dbReference type="Gene3D" id="1.10.287.470">
    <property type="entry name" value="Helix hairpin bin"/>
    <property type="match status" value="1"/>
</dbReference>
<keyword evidence="6" id="KW-1185">Reference proteome</keyword>
<gene>
    <name evidence="5" type="ORF">HYPDE_26583</name>
</gene>
<dbReference type="InterPro" id="IPR058625">
    <property type="entry name" value="MdtA-like_BSH"/>
</dbReference>
<dbReference type="GO" id="GO:0015562">
    <property type="term" value="F:efflux transmembrane transporter activity"/>
    <property type="evidence" value="ECO:0007669"/>
    <property type="project" value="TreeGrafter"/>
</dbReference>
<dbReference type="AlphaFoldDB" id="N0B488"/>
<dbReference type="RefSeq" id="WP_015597034.1">
    <property type="nucleotide sequence ID" value="NC_021172.1"/>
</dbReference>
<dbReference type="InterPro" id="IPR006143">
    <property type="entry name" value="RND_pump_MFP"/>
</dbReference>
<dbReference type="SUPFAM" id="SSF111369">
    <property type="entry name" value="HlyD-like secretion proteins"/>
    <property type="match status" value="1"/>
</dbReference>
<dbReference type="Gene3D" id="2.40.420.20">
    <property type="match status" value="1"/>
</dbReference>
<dbReference type="PANTHER" id="PTHR30469:SF18">
    <property type="entry name" value="RESISTANCE-NODULATION-CELL DIVISION (RND) EFFLUX MEMBRANE FUSION PROTEIN-RELATED"/>
    <property type="match status" value="1"/>
</dbReference>
<dbReference type="KEGG" id="hdt:HYPDE_26583"/>
<proteinExistence type="inferred from homology"/>
<sequence>METLEWNAGQFRSIGTPWLKTSVAMAAIAVVSAGVAGCKPSEADPRTSASLVRIATAQPASAAERSFTGVIAARVQSNLGFRVSGKIIERLVDTGQTVKAGQSLMKLDPADLKLTIDAQNNAINAARATAIQARADAARYKKLVADGWISHQRYEQAKSALDNAEAQLAAAQANAQLARNAQDYSVLVADADGVVMETLSEPGQVVSAGQTVVRLAHAGPREAAVNLPETVRPAVGSEATATLYGDLKSRSEAHLRQLSDAADPSTRTYEARYVLAGAAANAPLGATVTLHIPQLKAKNVVEVPVSAVIDNGASSGVWLLNQQKMVVDFRPVTLAGVGEETALISQGVHVGDQVVALGARLLRDGDSVRVNGEETASQ</sequence>
<evidence type="ECO:0000313" key="6">
    <source>
        <dbReference type="Proteomes" id="UP000005952"/>
    </source>
</evidence>
<dbReference type="GO" id="GO:1990281">
    <property type="term" value="C:efflux pump complex"/>
    <property type="evidence" value="ECO:0007669"/>
    <property type="project" value="TreeGrafter"/>
</dbReference>
<evidence type="ECO:0000259" key="4">
    <source>
        <dbReference type="Pfam" id="PF25917"/>
    </source>
</evidence>
<dbReference type="PANTHER" id="PTHR30469">
    <property type="entry name" value="MULTIDRUG RESISTANCE PROTEIN MDTA"/>
    <property type="match status" value="1"/>
</dbReference>
<feature type="domain" description="Multidrug resistance protein MdtA-like barrel-sandwich hybrid" evidence="4">
    <location>
        <begin position="79"/>
        <end position="211"/>
    </location>
</feature>
<protein>
    <submittedName>
        <fullName evidence="5">RND efflux transporter MFP subunit</fullName>
    </submittedName>
</protein>
<dbReference type="STRING" id="670307.HYPDE_26583"/>
<organism evidence="5 6">
    <name type="scientific">Hyphomicrobium denitrificans 1NES1</name>
    <dbReference type="NCBI Taxonomy" id="670307"/>
    <lineage>
        <taxon>Bacteria</taxon>
        <taxon>Pseudomonadati</taxon>
        <taxon>Pseudomonadota</taxon>
        <taxon>Alphaproteobacteria</taxon>
        <taxon>Hyphomicrobiales</taxon>
        <taxon>Hyphomicrobiaceae</taxon>
        <taxon>Hyphomicrobium</taxon>
    </lineage>
</organism>
<feature type="domain" description="Multidrug resistance protein MdtA-like alpha-helical hairpin" evidence="3">
    <location>
        <begin position="125"/>
        <end position="184"/>
    </location>
</feature>
<reference evidence="5 6" key="1">
    <citation type="journal article" date="2013" name="Genome Announc.">
        <title>Genome sequences for three denitrifying bacterial strains isolated from a uranium- and nitrate-contaminated subsurface environment.</title>
        <authorList>
            <person name="Venkatramanan R."/>
            <person name="Prakash O."/>
            <person name="Woyke T."/>
            <person name="Chain P."/>
            <person name="Goodwin L.A."/>
            <person name="Watson D."/>
            <person name="Brooks S."/>
            <person name="Kostka J.E."/>
            <person name="Green S.J."/>
        </authorList>
    </citation>
    <scope>NUCLEOTIDE SEQUENCE [LARGE SCALE GENOMIC DNA]</scope>
    <source>
        <strain evidence="5 6">1NES1</strain>
    </source>
</reference>
<evidence type="ECO:0000259" key="3">
    <source>
        <dbReference type="Pfam" id="PF25876"/>
    </source>
</evidence>